<evidence type="ECO:0000256" key="3">
    <source>
        <dbReference type="ARBA" id="ARBA00022801"/>
    </source>
</evidence>
<evidence type="ECO:0000256" key="1">
    <source>
        <dbReference type="ARBA" id="ARBA00022670"/>
    </source>
</evidence>
<feature type="domain" description="Peptidase M48" evidence="10">
    <location>
        <begin position="2"/>
        <end position="142"/>
    </location>
</feature>
<dbReference type="GO" id="GO:0005743">
    <property type="term" value="C:mitochondrial inner membrane"/>
    <property type="evidence" value="ECO:0007669"/>
    <property type="project" value="TreeGrafter"/>
</dbReference>
<evidence type="ECO:0000256" key="7">
    <source>
        <dbReference type="ARBA" id="ARBA00040360"/>
    </source>
</evidence>
<evidence type="ECO:0000256" key="6">
    <source>
        <dbReference type="ARBA" id="ARBA00038233"/>
    </source>
</evidence>
<evidence type="ECO:0000256" key="2">
    <source>
        <dbReference type="ARBA" id="ARBA00022723"/>
    </source>
</evidence>
<dbReference type="GO" id="GO:0006515">
    <property type="term" value="P:protein quality control for misfolded or incompletely synthesized proteins"/>
    <property type="evidence" value="ECO:0007669"/>
    <property type="project" value="TreeGrafter"/>
</dbReference>
<evidence type="ECO:0000256" key="9">
    <source>
        <dbReference type="RuleBase" id="RU003983"/>
    </source>
</evidence>
<dbReference type="AlphaFoldDB" id="A0A7R8HAW2"/>
<gene>
    <name evidence="11" type="ORF">LSAA_12580</name>
</gene>
<protein>
    <recommendedName>
        <fullName evidence="7">Metalloendopeptidase OMA1, mitochondrial</fullName>
    </recommendedName>
    <alternativeName>
        <fullName evidence="8">Overlapping with the m-AAA protease 1 homolog</fullName>
    </alternativeName>
</protein>
<evidence type="ECO:0000313" key="11">
    <source>
        <dbReference type="EMBL" id="CAF2976150.1"/>
    </source>
</evidence>
<keyword evidence="2" id="KW-0479">Metal-binding</keyword>
<dbReference type="PANTHER" id="PTHR22726">
    <property type="entry name" value="METALLOENDOPEPTIDASE OMA1"/>
    <property type="match status" value="1"/>
</dbReference>
<dbReference type="GO" id="GO:0004222">
    <property type="term" value="F:metalloendopeptidase activity"/>
    <property type="evidence" value="ECO:0007669"/>
    <property type="project" value="InterPro"/>
</dbReference>
<sequence>MLKACQNDDQLAIVLSHEIAHVLLYHVDAKLSYSSLVSILLLTPLAMIWALMPNDGFAIVANWFLDKCSSIIMELPFSREMEKEADEIGMLMAAKSCYDTREGPVFWGRMALREKVLDRNIQKEPLFSTHPTNESRQAHMDYLLEETMRVRLSCNCPSLVKEDPMLRFRRLENKIKL</sequence>
<dbReference type="Proteomes" id="UP000675881">
    <property type="component" value="Chromosome 6"/>
</dbReference>
<dbReference type="EMBL" id="HG994585">
    <property type="protein sequence ID" value="CAF2976150.1"/>
    <property type="molecule type" value="Genomic_DNA"/>
</dbReference>
<dbReference type="Pfam" id="PF01435">
    <property type="entry name" value="Peptidase_M48"/>
    <property type="match status" value="1"/>
</dbReference>
<organism evidence="11 12">
    <name type="scientific">Lepeophtheirus salmonis</name>
    <name type="common">Salmon louse</name>
    <name type="synonym">Caligus salmonis</name>
    <dbReference type="NCBI Taxonomy" id="72036"/>
    <lineage>
        <taxon>Eukaryota</taxon>
        <taxon>Metazoa</taxon>
        <taxon>Ecdysozoa</taxon>
        <taxon>Arthropoda</taxon>
        <taxon>Crustacea</taxon>
        <taxon>Multicrustacea</taxon>
        <taxon>Hexanauplia</taxon>
        <taxon>Copepoda</taxon>
        <taxon>Siphonostomatoida</taxon>
        <taxon>Caligidae</taxon>
        <taxon>Lepeophtheirus</taxon>
    </lineage>
</organism>
<keyword evidence="12" id="KW-1185">Reference proteome</keyword>
<dbReference type="InterPro" id="IPR001915">
    <property type="entry name" value="Peptidase_M48"/>
</dbReference>
<dbReference type="InterPro" id="IPR051156">
    <property type="entry name" value="Mito/Outer_Membr_Metalloprot"/>
</dbReference>
<dbReference type="OrthoDB" id="7464992at2759"/>
<reference evidence="11" key="1">
    <citation type="submission" date="2021-02" db="EMBL/GenBank/DDBJ databases">
        <authorList>
            <person name="Bekaert M."/>
        </authorList>
    </citation>
    <scope>NUCLEOTIDE SEQUENCE</scope>
    <source>
        <strain evidence="11">IoA-00</strain>
    </source>
</reference>
<dbReference type="CDD" id="cd07331">
    <property type="entry name" value="M48C_Oma1_like"/>
    <property type="match status" value="1"/>
</dbReference>
<keyword evidence="5 9" id="KW-0482">Metalloprotease</keyword>
<proteinExistence type="inferred from homology"/>
<evidence type="ECO:0000313" key="12">
    <source>
        <dbReference type="Proteomes" id="UP000675881"/>
    </source>
</evidence>
<keyword evidence="1 9" id="KW-0645">Protease</keyword>
<keyword evidence="3 9" id="KW-0378">Hydrolase</keyword>
<accession>A0A7R8HAW2</accession>
<comment type="cofactor">
    <cofactor evidence="9">
        <name>Zn(2+)</name>
        <dbReference type="ChEBI" id="CHEBI:29105"/>
    </cofactor>
    <text evidence="9">Binds 1 zinc ion per subunit.</text>
</comment>
<dbReference type="GO" id="GO:0046872">
    <property type="term" value="F:metal ion binding"/>
    <property type="evidence" value="ECO:0007669"/>
    <property type="project" value="UniProtKB-KW"/>
</dbReference>
<keyword evidence="4 9" id="KW-0862">Zinc</keyword>
<name>A0A7R8HAW2_LEPSM</name>
<evidence type="ECO:0000256" key="4">
    <source>
        <dbReference type="ARBA" id="ARBA00022833"/>
    </source>
</evidence>
<evidence type="ECO:0000259" key="10">
    <source>
        <dbReference type="Pfam" id="PF01435"/>
    </source>
</evidence>
<evidence type="ECO:0000256" key="5">
    <source>
        <dbReference type="ARBA" id="ARBA00023049"/>
    </source>
</evidence>
<dbReference type="PANTHER" id="PTHR22726:SF1">
    <property type="entry name" value="METALLOENDOPEPTIDASE OMA1, MITOCHONDRIAL"/>
    <property type="match status" value="1"/>
</dbReference>
<comment type="similarity">
    <text evidence="6 9">Belongs to the peptidase M48 family.</text>
</comment>
<evidence type="ECO:0000256" key="8">
    <source>
        <dbReference type="ARBA" id="ARBA00042978"/>
    </source>
</evidence>
<dbReference type="GO" id="GO:0034982">
    <property type="term" value="P:mitochondrial protein processing"/>
    <property type="evidence" value="ECO:0007669"/>
    <property type="project" value="TreeGrafter"/>
</dbReference>